<comment type="caution">
    <text evidence="2">The sequence shown here is derived from an EMBL/GenBank/DDBJ whole genome shotgun (WGS) entry which is preliminary data.</text>
</comment>
<name>A0A538SLW4_UNCEI</name>
<feature type="chain" id="PRO_5021731268" evidence="1">
    <location>
        <begin position="27"/>
        <end position="191"/>
    </location>
</feature>
<accession>A0A538SLW4</accession>
<evidence type="ECO:0000313" key="3">
    <source>
        <dbReference type="Proteomes" id="UP000320184"/>
    </source>
</evidence>
<sequence length="191" mass="19958">MSWRVSTLFAAGALAGCMASGPPAPAQTPPAPPAAGASSAPGGAVLLGTPLLLDRTDLRLGTTVQLAHVPSVSELHDLTLILGLAHIVVTFAEWPKDFAALQALNQTPEGVDVIALLPGYPPSQAAANAWNYVNAALRIVIVVPGPPPGSGVISDLNAMRHLERVIAQMNEPSRSGFERLQRPLSFRKILE</sequence>
<evidence type="ECO:0000313" key="2">
    <source>
        <dbReference type="EMBL" id="TMQ52368.1"/>
    </source>
</evidence>
<protein>
    <submittedName>
        <fullName evidence="2">Uncharacterized protein</fullName>
    </submittedName>
</protein>
<keyword evidence="1" id="KW-0732">Signal</keyword>
<dbReference type="AlphaFoldDB" id="A0A538SLW4"/>
<dbReference type="EMBL" id="VBOT01000035">
    <property type="protein sequence ID" value="TMQ52368.1"/>
    <property type="molecule type" value="Genomic_DNA"/>
</dbReference>
<proteinExistence type="predicted"/>
<reference evidence="2 3" key="1">
    <citation type="journal article" date="2019" name="Nat. Microbiol.">
        <title>Mediterranean grassland soil C-N compound turnover is dependent on rainfall and depth, and is mediated by genomically divergent microorganisms.</title>
        <authorList>
            <person name="Diamond S."/>
            <person name="Andeer P.F."/>
            <person name="Li Z."/>
            <person name="Crits-Christoph A."/>
            <person name="Burstein D."/>
            <person name="Anantharaman K."/>
            <person name="Lane K.R."/>
            <person name="Thomas B.C."/>
            <person name="Pan C."/>
            <person name="Northen T.R."/>
            <person name="Banfield J.F."/>
        </authorList>
    </citation>
    <scope>NUCLEOTIDE SEQUENCE [LARGE SCALE GENOMIC DNA]</scope>
    <source>
        <strain evidence="2">WS_3</strain>
    </source>
</reference>
<organism evidence="2 3">
    <name type="scientific">Eiseniibacteriota bacterium</name>
    <dbReference type="NCBI Taxonomy" id="2212470"/>
    <lineage>
        <taxon>Bacteria</taxon>
        <taxon>Candidatus Eiseniibacteriota</taxon>
    </lineage>
</organism>
<feature type="signal peptide" evidence="1">
    <location>
        <begin position="1"/>
        <end position="26"/>
    </location>
</feature>
<dbReference type="Proteomes" id="UP000320184">
    <property type="component" value="Unassembled WGS sequence"/>
</dbReference>
<dbReference type="PROSITE" id="PS51257">
    <property type="entry name" value="PROKAR_LIPOPROTEIN"/>
    <property type="match status" value="1"/>
</dbReference>
<gene>
    <name evidence="2" type="ORF">E6K73_03010</name>
</gene>
<evidence type="ECO:0000256" key="1">
    <source>
        <dbReference type="SAM" id="SignalP"/>
    </source>
</evidence>